<sequence>MAKIQSTATTVAEAKECEKVKAYLAHGLKKANARATSRAQNVAKYHILDNDFSLGGGELTPTLKLKRRVVVDKYASIIEEIYGAADASS</sequence>
<dbReference type="EMBL" id="VJMJ01000327">
    <property type="protein sequence ID" value="KAF0722687.1"/>
    <property type="molecule type" value="Genomic_DNA"/>
</dbReference>
<dbReference type="VEuPathDB" id="FungiDB:AeMF1_017706"/>
<evidence type="ECO:0000313" key="2">
    <source>
        <dbReference type="Proteomes" id="UP000481153"/>
    </source>
</evidence>
<name>A0A6G0W6F4_9STRA</name>
<organism evidence="1 2">
    <name type="scientific">Aphanomyces euteiches</name>
    <dbReference type="NCBI Taxonomy" id="100861"/>
    <lineage>
        <taxon>Eukaryota</taxon>
        <taxon>Sar</taxon>
        <taxon>Stramenopiles</taxon>
        <taxon>Oomycota</taxon>
        <taxon>Saprolegniomycetes</taxon>
        <taxon>Saprolegniales</taxon>
        <taxon>Verrucalvaceae</taxon>
        <taxon>Aphanomyces</taxon>
    </lineage>
</organism>
<dbReference type="Proteomes" id="UP000481153">
    <property type="component" value="Unassembled WGS sequence"/>
</dbReference>
<gene>
    <name evidence="1" type="ORF">Ae201684_018286</name>
</gene>
<evidence type="ECO:0000313" key="1">
    <source>
        <dbReference type="EMBL" id="KAF0722687.1"/>
    </source>
</evidence>
<reference evidence="1 2" key="1">
    <citation type="submission" date="2019-07" db="EMBL/GenBank/DDBJ databases">
        <title>Genomics analysis of Aphanomyces spp. identifies a new class of oomycete effector associated with host adaptation.</title>
        <authorList>
            <person name="Gaulin E."/>
        </authorList>
    </citation>
    <scope>NUCLEOTIDE SEQUENCE [LARGE SCALE GENOMIC DNA]</scope>
    <source>
        <strain evidence="1 2">ATCC 201684</strain>
    </source>
</reference>
<dbReference type="AlphaFoldDB" id="A0A6G0W6F4"/>
<protein>
    <recommendedName>
        <fullName evidence="3">AMP-dependent synthetase/ligase domain-containing protein</fullName>
    </recommendedName>
</protein>
<evidence type="ECO:0008006" key="3">
    <source>
        <dbReference type="Google" id="ProtNLM"/>
    </source>
</evidence>
<keyword evidence="2" id="KW-1185">Reference proteome</keyword>
<comment type="caution">
    <text evidence="1">The sequence shown here is derived from an EMBL/GenBank/DDBJ whole genome shotgun (WGS) entry which is preliminary data.</text>
</comment>
<proteinExistence type="predicted"/>
<accession>A0A6G0W6F4</accession>